<comment type="similarity">
    <text evidence="2">Belongs to the membrane-bound acyltransferase family. Sterol o-acyltransferase subfamily.</text>
</comment>
<evidence type="ECO:0000256" key="10">
    <source>
        <dbReference type="SAM" id="MobiDB-lite"/>
    </source>
</evidence>
<keyword evidence="7 11" id="KW-0472">Membrane</keyword>
<keyword evidence="13" id="KW-1185">Reference proteome</keyword>
<evidence type="ECO:0000313" key="12">
    <source>
        <dbReference type="EMBL" id="CDW86947.1"/>
    </source>
</evidence>
<evidence type="ECO:0000256" key="8">
    <source>
        <dbReference type="ARBA" id="ARBA00023315"/>
    </source>
</evidence>
<keyword evidence="6 11" id="KW-1133">Transmembrane helix</keyword>
<dbReference type="GO" id="GO:0008374">
    <property type="term" value="F:O-acyltransferase activity"/>
    <property type="evidence" value="ECO:0007669"/>
    <property type="project" value="InterPro"/>
</dbReference>
<evidence type="ECO:0000256" key="11">
    <source>
        <dbReference type="SAM" id="Phobius"/>
    </source>
</evidence>
<feature type="transmembrane region" description="Helical" evidence="11">
    <location>
        <begin position="310"/>
        <end position="328"/>
    </location>
</feature>
<proteinExistence type="inferred from homology"/>
<keyword evidence="5" id="KW-0256">Endoplasmic reticulum</keyword>
<dbReference type="InterPro" id="IPR014371">
    <property type="entry name" value="Oat_ACAT_DAG_ARE"/>
</dbReference>
<dbReference type="PIRSF" id="PIRSF000439">
    <property type="entry name" value="Oat_ACAT_DAG_ARE"/>
    <property type="match status" value="1"/>
</dbReference>
<evidence type="ECO:0000256" key="9">
    <source>
        <dbReference type="PIRSR" id="PIRSR000439-1"/>
    </source>
</evidence>
<feature type="transmembrane region" description="Helical" evidence="11">
    <location>
        <begin position="101"/>
        <end position="122"/>
    </location>
</feature>
<dbReference type="PANTHER" id="PTHR10408:SF9">
    <property type="entry name" value="STEROL O-ACYLTRANSFERASE 2-RELATED"/>
    <property type="match status" value="1"/>
</dbReference>
<name>A0A078B0R2_STYLE</name>
<dbReference type="EMBL" id="CCKQ01015140">
    <property type="protein sequence ID" value="CDW86947.1"/>
    <property type="molecule type" value="Genomic_DNA"/>
</dbReference>
<comment type="subcellular location">
    <subcellularLocation>
        <location evidence="1">Endoplasmic reticulum membrane</location>
        <topology evidence="1">Multi-pass membrane protein</topology>
    </subcellularLocation>
</comment>
<dbReference type="AlphaFoldDB" id="A0A078B0R2"/>
<keyword evidence="8" id="KW-0012">Acyltransferase</keyword>
<keyword evidence="3" id="KW-0808">Transferase</keyword>
<feature type="region of interest" description="Disordered" evidence="10">
    <location>
        <begin position="1"/>
        <end position="40"/>
    </location>
</feature>
<sequence>MTQLKATLLQQQQAKKRRQSDDTRDSSNDKRSTSTPTKLKKYIGEAPDEVVTRKKKKTLSLKDVRKSRYAYNDFVPRPSLLDQVYTDSSISQSPFKGMMRLSLIIAFIFVVNSIASLCQPLFDSERFPMNSYFKMNRDYMEAYNLELAVKQTGTKVEFSSKYPKNINIWDFMHFMLHPMVVYETYQSQLIPLAHLLQDGVSSLELFSSFYVPIMMMYFTCFFIVFDFACNFWAEVSGFADRQFYQDFWNSTNFDEYARKWNRLVHEFLYRHFYLEYLMRYKVTVFQANILTFVFSILFHEIFLTVLFHKVSFYLTSLQVIQVSAVSLFQKFKGRLVGNIFFWSSQMFGITSVLFSYTYDYCNFWYNPGGDYY</sequence>
<feature type="transmembrane region" description="Helical" evidence="11">
    <location>
        <begin position="280"/>
        <end position="298"/>
    </location>
</feature>
<dbReference type="InterPro" id="IPR004299">
    <property type="entry name" value="MBOAT_fam"/>
</dbReference>
<evidence type="ECO:0000256" key="4">
    <source>
        <dbReference type="ARBA" id="ARBA00022692"/>
    </source>
</evidence>
<evidence type="ECO:0000256" key="3">
    <source>
        <dbReference type="ARBA" id="ARBA00022679"/>
    </source>
</evidence>
<dbReference type="OrthoDB" id="311973at2759"/>
<dbReference type="Pfam" id="PF03062">
    <property type="entry name" value="MBOAT"/>
    <property type="match status" value="1"/>
</dbReference>
<keyword evidence="4 11" id="KW-0812">Transmembrane</keyword>
<evidence type="ECO:0000256" key="2">
    <source>
        <dbReference type="ARBA" id="ARBA00009010"/>
    </source>
</evidence>
<organism evidence="12 13">
    <name type="scientific">Stylonychia lemnae</name>
    <name type="common">Ciliate</name>
    <dbReference type="NCBI Taxonomy" id="5949"/>
    <lineage>
        <taxon>Eukaryota</taxon>
        <taxon>Sar</taxon>
        <taxon>Alveolata</taxon>
        <taxon>Ciliophora</taxon>
        <taxon>Intramacronucleata</taxon>
        <taxon>Spirotrichea</taxon>
        <taxon>Stichotrichia</taxon>
        <taxon>Sporadotrichida</taxon>
        <taxon>Oxytrichidae</taxon>
        <taxon>Stylonychinae</taxon>
        <taxon>Stylonychia</taxon>
    </lineage>
</organism>
<evidence type="ECO:0000256" key="7">
    <source>
        <dbReference type="ARBA" id="ARBA00023136"/>
    </source>
</evidence>
<feature type="compositionally biased region" description="Low complexity" evidence="10">
    <location>
        <begin position="1"/>
        <end position="13"/>
    </location>
</feature>
<protein>
    <submittedName>
        <fullName evidence="12">Mboat-domain-containing protein</fullName>
    </submittedName>
</protein>
<evidence type="ECO:0000256" key="1">
    <source>
        <dbReference type="ARBA" id="ARBA00004477"/>
    </source>
</evidence>
<feature type="transmembrane region" description="Helical" evidence="11">
    <location>
        <begin position="209"/>
        <end position="233"/>
    </location>
</feature>
<dbReference type="Proteomes" id="UP000039865">
    <property type="component" value="Unassembled WGS sequence"/>
</dbReference>
<evidence type="ECO:0000256" key="6">
    <source>
        <dbReference type="ARBA" id="ARBA00022989"/>
    </source>
</evidence>
<evidence type="ECO:0000313" key="13">
    <source>
        <dbReference type="Proteomes" id="UP000039865"/>
    </source>
</evidence>
<dbReference type="PANTHER" id="PTHR10408">
    <property type="entry name" value="STEROL O-ACYLTRANSFERASE"/>
    <property type="match status" value="1"/>
</dbReference>
<feature type="transmembrane region" description="Helical" evidence="11">
    <location>
        <begin position="335"/>
        <end position="358"/>
    </location>
</feature>
<evidence type="ECO:0000256" key="5">
    <source>
        <dbReference type="ARBA" id="ARBA00022824"/>
    </source>
</evidence>
<feature type="compositionally biased region" description="Basic and acidic residues" evidence="10">
    <location>
        <begin position="19"/>
        <end position="32"/>
    </location>
</feature>
<gene>
    <name evidence="12" type="primary">Contig14359.g15296</name>
    <name evidence="12" type="ORF">STYLEM_16047</name>
</gene>
<feature type="active site" evidence="9">
    <location>
        <position position="299"/>
    </location>
</feature>
<dbReference type="GO" id="GO:0005789">
    <property type="term" value="C:endoplasmic reticulum membrane"/>
    <property type="evidence" value="ECO:0007669"/>
    <property type="project" value="UniProtKB-SubCell"/>
</dbReference>
<dbReference type="InParanoid" id="A0A078B0R2"/>
<accession>A0A078B0R2</accession>
<reference evidence="12 13" key="1">
    <citation type="submission" date="2014-06" db="EMBL/GenBank/DDBJ databases">
        <authorList>
            <person name="Swart Estienne"/>
        </authorList>
    </citation>
    <scope>NUCLEOTIDE SEQUENCE [LARGE SCALE GENOMIC DNA]</scope>
    <source>
        <strain evidence="12 13">130c</strain>
    </source>
</reference>